<dbReference type="Gene3D" id="1.10.45.10">
    <property type="entry name" value="Vanillyl-alcohol Oxidase, Chain A, domain 4"/>
    <property type="match status" value="1"/>
</dbReference>
<dbReference type="InterPro" id="IPR016164">
    <property type="entry name" value="FAD-linked_Oxase-like_C"/>
</dbReference>
<dbReference type="InterPro" id="IPR016167">
    <property type="entry name" value="FAD-bd_PCMH_sub1"/>
</dbReference>
<dbReference type="InterPro" id="IPR016169">
    <property type="entry name" value="FAD-bd_PCMH_sub2"/>
</dbReference>
<protein>
    <recommendedName>
        <fullName evidence="5">FAD-binding PCMH-type domain-containing protein</fullName>
    </recommendedName>
</protein>
<dbReference type="Pfam" id="PF01565">
    <property type="entry name" value="FAD_binding_4"/>
    <property type="match status" value="1"/>
</dbReference>
<dbReference type="InterPro" id="IPR006094">
    <property type="entry name" value="Oxid_FAD_bind_N"/>
</dbReference>
<keyword evidence="7" id="KW-1185">Reference proteome</keyword>
<keyword evidence="4" id="KW-0274">FAD</keyword>
<proteinExistence type="inferred from homology"/>
<comment type="cofactor">
    <cofactor evidence="1">
        <name>FAD</name>
        <dbReference type="ChEBI" id="CHEBI:57692"/>
    </cofactor>
</comment>
<dbReference type="InterPro" id="IPR036318">
    <property type="entry name" value="FAD-bd_PCMH-like_sf"/>
</dbReference>
<dbReference type="EMBL" id="CP016268">
    <property type="protein sequence ID" value="ANO51446.1"/>
    <property type="molecule type" value="Genomic_DNA"/>
</dbReference>
<dbReference type="SUPFAM" id="SSF56176">
    <property type="entry name" value="FAD-binding/transporter-associated domain-like"/>
    <property type="match status" value="1"/>
</dbReference>
<dbReference type="InterPro" id="IPR004113">
    <property type="entry name" value="FAD-bd_oxidored_4_C"/>
</dbReference>
<dbReference type="PANTHER" id="PTHR43716">
    <property type="entry name" value="D-2-HYDROXYGLUTARATE DEHYDROGENASE, MITOCHONDRIAL"/>
    <property type="match status" value="1"/>
</dbReference>
<evidence type="ECO:0000256" key="4">
    <source>
        <dbReference type="ARBA" id="ARBA00022827"/>
    </source>
</evidence>
<evidence type="ECO:0000256" key="2">
    <source>
        <dbReference type="ARBA" id="ARBA00008000"/>
    </source>
</evidence>
<dbReference type="KEGG" id="woc:BA177_09740"/>
<sequence>MGDRVIIEQLKKIVGEKGWLSDAEDLAPYLQEWRGSWHGATPVMLMPETTEQVSRILAECNASGTAVVPQGGNTGLCGGAIPDTSGTQVLLSMRRMNRIRSISAENYSMVAEAGCILADLQRAADDIDRTFALSLAAEGSCQIGGNLSTDAGGVNVLRYGTAREQALGLEVVLADGTVLNSLRTLRKDTAGYDLKQLFIGAEGTLGVITAASLRLFPKVRQRGTALLALASAEQAVALLAELRGRLHDQLLAFELISAPAAGLAEKHIQNVRMPFEIAAPWYVLLESALVDDGTEFQDEVMRAFEQGLVTDAAIAKNEAERNGFWHLRHSISEAQKHEGASLKHDVSVPVGVVGQFIDSATLAVERFCPGSRVMAFGHVGDGNVHFNVSQPIDWTAERFYAERAAMAGIVYDVVAEFDGSFSAEHGVGVLKRTTLAHYRSGAEIELMRTIKAALDPRNIMNPGKVL</sequence>
<dbReference type="InterPro" id="IPR016166">
    <property type="entry name" value="FAD-bd_PCMH"/>
</dbReference>
<dbReference type="PROSITE" id="PS51387">
    <property type="entry name" value="FAD_PCMH"/>
    <property type="match status" value="1"/>
</dbReference>
<dbReference type="OrthoDB" id="9811557at2"/>
<evidence type="ECO:0000256" key="1">
    <source>
        <dbReference type="ARBA" id="ARBA00001974"/>
    </source>
</evidence>
<dbReference type="FunFam" id="1.10.45.10:FF:000001">
    <property type="entry name" value="D-lactate dehydrogenase mitochondrial"/>
    <property type="match status" value="1"/>
</dbReference>
<dbReference type="GO" id="GO:0003824">
    <property type="term" value="F:catalytic activity"/>
    <property type="evidence" value="ECO:0007669"/>
    <property type="project" value="InterPro"/>
</dbReference>
<dbReference type="GO" id="GO:0022904">
    <property type="term" value="P:respiratory electron transport chain"/>
    <property type="evidence" value="ECO:0007669"/>
    <property type="project" value="TreeGrafter"/>
</dbReference>
<dbReference type="InterPro" id="IPR051264">
    <property type="entry name" value="FAD-oxidored/transferase_4"/>
</dbReference>
<dbReference type="STRING" id="1548547.BA177_09740"/>
<dbReference type="Pfam" id="PF02913">
    <property type="entry name" value="FAD-oxidase_C"/>
    <property type="match status" value="1"/>
</dbReference>
<dbReference type="Proteomes" id="UP000092695">
    <property type="component" value="Chromosome"/>
</dbReference>
<organism evidence="6 7">
    <name type="scientific">Woeseia oceani</name>
    <dbReference type="NCBI Taxonomy" id="1548547"/>
    <lineage>
        <taxon>Bacteria</taxon>
        <taxon>Pseudomonadati</taxon>
        <taxon>Pseudomonadota</taxon>
        <taxon>Gammaproteobacteria</taxon>
        <taxon>Woeseiales</taxon>
        <taxon>Woeseiaceae</taxon>
        <taxon>Woeseia</taxon>
    </lineage>
</organism>
<comment type="similarity">
    <text evidence="2">Belongs to the FAD-binding oxidoreductase/transferase type 4 family.</text>
</comment>
<dbReference type="Gene3D" id="3.30.70.2740">
    <property type="match status" value="1"/>
</dbReference>
<dbReference type="GO" id="GO:0071949">
    <property type="term" value="F:FAD binding"/>
    <property type="evidence" value="ECO:0007669"/>
    <property type="project" value="InterPro"/>
</dbReference>
<keyword evidence="3" id="KW-0285">Flavoprotein</keyword>
<dbReference type="PANTHER" id="PTHR43716:SF2">
    <property type="entry name" value="BLL6224 PROTEIN"/>
    <property type="match status" value="1"/>
</dbReference>
<reference evidence="6 7" key="1">
    <citation type="submission" date="2016-06" db="EMBL/GenBank/DDBJ databases">
        <title>Complete genome sequence of a deep-branching marine Gamma Proteobacterium Woeseia oceani type strain XK5.</title>
        <authorList>
            <person name="Mu D."/>
            <person name="Du Z."/>
        </authorList>
    </citation>
    <scope>NUCLEOTIDE SEQUENCE [LARGE SCALE GENOMIC DNA]</scope>
    <source>
        <strain evidence="6 7">XK5</strain>
    </source>
</reference>
<dbReference type="Gene3D" id="3.30.70.2190">
    <property type="match status" value="1"/>
</dbReference>
<gene>
    <name evidence="6" type="ORF">BA177_09740</name>
</gene>
<evidence type="ECO:0000256" key="3">
    <source>
        <dbReference type="ARBA" id="ARBA00022630"/>
    </source>
</evidence>
<dbReference type="Gene3D" id="3.30.465.10">
    <property type="match status" value="1"/>
</dbReference>
<evidence type="ECO:0000313" key="6">
    <source>
        <dbReference type="EMBL" id="ANO51446.1"/>
    </source>
</evidence>
<dbReference type="AlphaFoldDB" id="A0A193LG60"/>
<dbReference type="InterPro" id="IPR016171">
    <property type="entry name" value="Vanillyl_alc_oxidase_C-sub2"/>
</dbReference>
<dbReference type="Gene3D" id="3.30.43.10">
    <property type="entry name" value="Uridine Diphospho-n-acetylenolpyruvylglucosamine Reductase, domain 2"/>
    <property type="match status" value="1"/>
</dbReference>
<dbReference type="SUPFAM" id="SSF55103">
    <property type="entry name" value="FAD-linked oxidases, C-terminal domain"/>
    <property type="match status" value="1"/>
</dbReference>
<accession>A0A193LG60</accession>
<feature type="domain" description="FAD-binding PCMH-type" evidence="5">
    <location>
        <begin position="37"/>
        <end position="218"/>
    </location>
</feature>
<name>A0A193LG60_9GAMM</name>
<evidence type="ECO:0000313" key="7">
    <source>
        <dbReference type="Proteomes" id="UP000092695"/>
    </source>
</evidence>
<evidence type="ECO:0000259" key="5">
    <source>
        <dbReference type="PROSITE" id="PS51387"/>
    </source>
</evidence>